<evidence type="ECO:0000313" key="2">
    <source>
        <dbReference type="Proteomes" id="UP000799754"/>
    </source>
</evidence>
<comment type="caution">
    <text evidence="1">The sequence shown here is derived from an EMBL/GenBank/DDBJ whole genome shotgun (WGS) entry which is preliminary data.</text>
</comment>
<keyword evidence="2" id="KW-1185">Reference proteome</keyword>
<dbReference type="Proteomes" id="UP000799754">
    <property type="component" value="Unassembled WGS sequence"/>
</dbReference>
<name>A0ACB6SDW6_9PLEO</name>
<protein>
    <submittedName>
        <fullName evidence="1">Multicopper oxidase</fullName>
    </submittedName>
</protein>
<reference evidence="1" key="1">
    <citation type="journal article" date="2020" name="Stud. Mycol.">
        <title>101 Dothideomycetes genomes: a test case for predicting lifestyles and emergence of pathogens.</title>
        <authorList>
            <person name="Haridas S."/>
            <person name="Albert R."/>
            <person name="Binder M."/>
            <person name="Bloem J."/>
            <person name="Labutti K."/>
            <person name="Salamov A."/>
            <person name="Andreopoulos B."/>
            <person name="Baker S."/>
            <person name="Barry K."/>
            <person name="Bills G."/>
            <person name="Bluhm B."/>
            <person name="Cannon C."/>
            <person name="Castanera R."/>
            <person name="Culley D."/>
            <person name="Daum C."/>
            <person name="Ezra D."/>
            <person name="Gonzalez J."/>
            <person name="Henrissat B."/>
            <person name="Kuo A."/>
            <person name="Liang C."/>
            <person name="Lipzen A."/>
            <person name="Lutzoni F."/>
            <person name="Magnuson J."/>
            <person name="Mondo S."/>
            <person name="Nolan M."/>
            <person name="Ohm R."/>
            <person name="Pangilinan J."/>
            <person name="Park H.-J."/>
            <person name="Ramirez L."/>
            <person name="Alfaro M."/>
            <person name="Sun H."/>
            <person name="Tritt A."/>
            <person name="Yoshinaga Y."/>
            <person name="Zwiers L.-H."/>
            <person name="Turgeon B."/>
            <person name="Goodwin S."/>
            <person name="Spatafora J."/>
            <person name="Crous P."/>
            <person name="Grigoriev I."/>
        </authorList>
    </citation>
    <scope>NUCLEOTIDE SEQUENCE</scope>
    <source>
        <strain evidence="1">CBS 525.71</strain>
    </source>
</reference>
<evidence type="ECO:0000313" key="1">
    <source>
        <dbReference type="EMBL" id="KAF2631449.1"/>
    </source>
</evidence>
<organism evidence="1 2">
    <name type="scientific">Macroventuria anomochaeta</name>
    <dbReference type="NCBI Taxonomy" id="301207"/>
    <lineage>
        <taxon>Eukaryota</taxon>
        <taxon>Fungi</taxon>
        <taxon>Dikarya</taxon>
        <taxon>Ascomycota</taxon>
        <taxon>Pezizomycotina</taxon>
        <taxon>Dothideomycetes</taxon>
        <taxon>Pleosporomycetidae</taxon>
        <taxon>Pleosporales</taxon>
        <taxon>Pleosporineae</taxon>
        <taxon>Didymellaceae</taxon>
        <taxon>Macroventuria</taxon>
    </lineage>
</organism>
<gene>
    <name evidence="1" type="ORF">BU25DRAFT_332149</name>
</gene>
<dbReference type="EMBL" id="MU006704">
    <property type="protein sequence ID" value="KAF2631449.1"/>
    <property type="molecule type" value="Genomic_DNA"/>
</dbReference>
<proteinExistence type="predicted"/>
<sequence>MLWSFLSLLLLASTAVATNGTAESDNTHLHCHDSTFIPDFYLLVTYENHTAACQHRMSVLVNGTSPGPTLRLPPGKTSWVRVCNDMDAYNTTMQWHGLSQRTAPFSDGSPVSQWPIAPHQCFDYEIHPELEDSGTYFYHSHIGVQAMTAAGPLLIEDAAEPPYKYDEERIIFLQDYYNKTDDVIEHGLTATPFVWSGEVNAVLLNGVGVATGETAGKPGCTMPVIDVDPDKTYRLRFIGASAISMVSFGIEDHSKLSVIAADGHYTKPHRVGHMQITSGQRFDVLLTTKSLDELSELSGKSDWIIQFETKDRPSVYTGFGVLRYSSASPTITTAPAIAPLQLSNETHSFLEYALEPLVPNGFPSANEVTRRVHITNQQLIQSTIIWQLEGLNWTEDKSYNAPPYLVDIYKNGPAAMPHYTAALSNGGWDPLTLAWPAKIGEVLEIILENTGSTVNGNGGVDYHPFHMHGGHYYDCGSGNETYDAAANEAKLKDYTPVLRDTTNLYRYAAKGTPAQPAGWRCWRLRVQDAGCWMLHCHILQHMIMGMQSVWVMGEYEEIASIPYSGARGYLDFGGTAYGGEDISPVVWHEWDDGADG</sequence>
<accession>A0ACB6SDW6</accession>